<accession>A0A845GGZ5</accession>
<proteinExistence type="predicted"/>
<name>A0A845GGZ5_9BURK</name>
<evidence type="ECO:0000256" key="1">
    <source>
        <dbReference type="SAM" id="MobiDB-lite"/>
    </source>
</evidence>
<organism evidence="2 3">
    <name type="scientific">Duganella vulcania</name>
    <dbReference type="NCBI Taxonomy" id="2692166"/>
    <lineage>
        <taxon>Bacteria</taxon>
        <taxon>Pseudomonadati</taxon>
        <taxon>Pseudomonadota</taxon>
        <taxon>Betaproteobacteria</taxon>
        <taxon>Burkholderiales</taxon>
        <taxon>Oxalobacteraceae</taxon>
        <taxon>Telluria group</taxon>
        <taxon>Duganella</taxon>
    </lineage>
</organism>
<reference evidence="2" key="1">
    <citation type="submission" date="2019-12" db="EMBL/GenBank/DDBJ databases">
        <title>Novel species isolated from a subtropical stream in China.</title>
        <authorList>
            <person name="Lu H."/>
        </authorList>
    </citation>
    <scope>NUCLEOTIDE SEQUENCE [LARGE SCALE GENOMIC DNA]</scope>
    <source>
        <strain evidence="2">FT81W</strain>
    </source>
</reference>
<dbReference type="RefSeq" id="WP_161081933.1">
    <property type="nucleotide sequence ID" value="NZ_WWCX01000001.1"/>
</dbReference>
<evidence type="ECO:0000313" key="2">
    <source>
        <dbReference type="EMBL" id="MYM92675.1"/>
    </source>
</evidence>
<dbReference type="Proteomes" id="UP000447355">
    <property type="component" value="Unassembled WGS sequence"/>
</dbReference>
<gene>
    <name evidence="2" type="ORF">GTP90_02230</name>
</gene>
<comment type="caution">
    <text evidence="2">The sequence shown here is derived from an EMBL/GenBank/DDBJ whole genome shotgun (WGS) entry which is preliminary data.</text>
</comment>
<evidence type="ECO:0000313" key="3">
    <source>
        <dbReference type="Proteomes" id="UP000447355"/>
    </source>
</evidence>
<feature type="compositionally biased region" description="Basic and acidic residues" evidence="1">
    <location>
        <begin position="103"/>
        <end position="113"/>
    </location>
</feature>
<feature type="region of interest" description="Disordered" evidence="1">
    <location>
        <begin position="103"/>
        <end position="126"/>
    </location>
</feature>
<dbReference type="EMBL" id="WWCX01000001">
    <property type="protein sequence ID" value="MYM92675.1"/>
    <property type="molecule type" value="Genomic_DNA"/>
</dbReference>
<sequence length="126" mass="13813">MKNYIVFAGKEVHAEMEAEANRIAPLQLGLRDSEVLSRLQKSQSKRGYIGVELVNSAYGWSVRYDSGTRDFGLLAGARRGNIDGSLKSAIDWATRWVEEDPAHRYASGRKSDLESSGGNVLAPATI</sequence>
<protein>
    <submittedName>
        <fullName evidence="2">Uncharacterized protein</fullName>
    </submittedName>
</protein>
<dbReference type="AlphaFoldDB" id="A0A845GGZ5"/>